<reference evidence="8 9" key="1">
    <citation type="journal article" date="2015" name="Genome Announc.">
        <title>Complete Genome Sequence of 'Candidatus Liberibacter africanus,' a Bacterium Associated with Citrus Huanglongbing.</title>
        <authorList>
            <person name="Lin H."/>
            <person name="Pietersen G."/>
            <person name="Han C."/>
            <person name="Read D.A."/>
            <person name="Lou B."/>
            <person name="Gupta G."/>
            <person name="Civerolo E.L."/>
        </authorList>
    </citation>
    <scope>NUCLEOTIDE SEQUENCE [LARGE SCALE GENOMIC DNA]</scope>
    <source>
        <strain evidence="8 9">PTSAPSY</strain>
    </source>
</reference>
<dbReference type="CDD" id="cd00473">
    <property type="entry name" value="bS6"/>
    <property type="match status" value="1"/>
</dbReference>
<dbReference type="Gene3D" id="3.30.70.60">
    <property type="match status" value="1"/>
</dbReference>
<keyword evidence="6" id="KW-0699">rRNA-binding</keyword>
<evidence type="ECO:0000313" key="8">
    <source>
        <dbReference type="EMBL" id="AKK19896.1"/>
    </source>
</evidence>
<accession>A0A0G3I221</accession>
<dbReference type="NCBIfam" id="TIGR00166">
    <property type="entry name" value="S6"/>
    <property type="match status" value="1"/>
</dbReference>
<evidence type="ECO:0000313" key="9">
    <source>
        <dbReference type="Proteomes" id="UP000035503"/>
    </source>
</evidence>
<evidence type="ECO:0000256" key="5">
    <source>
        <dbReference type="ARBA" id="ARBA00035294"/>
    </source>
</evidence>
<dbReference type="SUPFAM" id="SSF54995">
    <property type="entry name" value="Ribosomal protein S6"/>
    <property type="match status" value="1"/>
</dbReference>
<organism evidence="8 9">
    <name type="scientific">Candidatus Liberibacter africanus PTSAPSY</name>
    <dbReference type="NCBI Taxonomy" id="1277257"/>
    <lineage>
        <taxon>Bacteria</taxon>
        <taxon>Pseudomonadati</taxon>
        <taxon>Pseudomonadota</taxon>
        <taxon>Alphaproteobacteria</taxon>
        <taxon>Hyphomicrobiales</taxon>
        <taxon>Rhizobiaceae</taxon>
        <taxon>Liberibacter</taxon>
    </lineage>
</organism>
<comment type="similarity">
    <text evidence="1 6">Belongs to the bacterial ribosomal protein bS6 family.</text>
</comment>
<sequence>MNLYEHVFLLRQDIPSQQIKDTIGRYQSLVKENGGEVRLVNEWGMRTIAYHIKKHRKAYYVLMNIASPPATIHELERKMRIDENVLRYLTVTVASHEDSPTLTMHRNDRDDRNERFSKDRNADRKQNVPEEKSLS</sequence>
<evidence type="ECO:0000256" key="3">
    <source>
        <dbReference type="ARBA" id="ARBA00023274"/>
    </source>
</evidence>
<dbReference type="EMBL" id="CP004021">
    <property type="protein sequence ID" value="AKK19896.1"/>
    <property type="molecule type" value="Genomic_DNA"/>
</dbReference>
<evidence type="ECO:0000256" key="2">
    <source>
        <dbReference type="ARBA" id="ARBA00022980"/>
    </source>
</evidence>
<dbReference type="OrthoDB" id="9812702at2"/>
<dbReference type="STRING" id="1277257.G293_01320"/>
<proteinExistence type="inferred from homology"/>
<dbReference type="InterPro" id="IPR020814">
    <property type="entry name" value="Ribosomal_S6_plastid/chlpt"/>
</dbReference>
<evidence type="ECO:0000256" key="6">
    <source>
        <dbReference type="HAMAP-Rule" id="MF_00360"/>
    </source>
</evidence>
<dbReference type="HAMAP" id="MF_00360">
    <property type="entry name" value="Ribosomal_bS6"/>
    <property type="match status" value="1"/>
</dbReference>
<dbReference type="AlphaFoldDB" id="A0A0G3I221"/>
<dbReference type="InterPro" id="IPR035980">
    <property type="entry name" value="Ribosomal_bS6_sf"/>
</dbReference>
<evidence type="ECO:0000256" key="7">
    <source>
        <dbReference type="SAM" id="MobiDB-lite"/>
    </source>
</evidence>
<keyword evidence="3 6" id="KW-0687">Ribonucleoprotein</keyword>
<dbReference type="GO" id="GO:0003735">
    <property type="term" value="F:structural constituent of ribosome"/>
    <property type="evidence" value="ECO:0007669"/>
    <property type="project" value="InterPro"/>
</dbReference>
<keyword evidence="6" id="KW-0694">RNA-binding</keyword>
<dbReference type="GO" id="GO:0022627">
    <property type="term" value="C:cytosolic small ribosomal subunit"/>
    <property type="evidence" value="ECO:0007669"/>
    <property type="project" value="TreeGrafter"/>
</dbReference>
<protein>
    <recommendedName>
        <fullName evidence="5 6">Small ribosomal subunit protein bS6</fullName>
    </recommendedName>
</protein>
<gene>
    <name evidence="6" type="primary">rpsF</name>
    <name evidence="8" type="ORF">G293_01320</name>
</gene>
<keyword evidence="2 6" id="KW-0689">Ribosomal protein</keyword>
<comment type="function">
    <text evidence="4 6">Binds together with bS18 to 16S ribosomal RNA.</text>
</comment>
<keyword evidence="9" id="KW-1185">Reference proteome</keyword>
<dbReference type="Pfam" id="PF01250">
    <property type="entry name" value="Ribosomal_S6"/>
    <property type="match status" value="1"/>
</dbReference>
<feature type="region of interest" description="Disordered" evidence="7">
    <location>
        <begin position="97"/>
        <end position="135"/>
    </location>
</feature>
<dbReference type="KEGG" id="lau:G293_01320"/>
<dbReference type="InterPro" id="IPR000529">
    <property type="entry name" value="Ribosomal_bS6"/>
</dbReference>
<dbReference type="PATRIC" id="fig|1277257.4.peg.289"/>
<dbReference type="PANTHER" id="PTHR21011:SF1">
    <property type="entry name" value="SMALL RIBOSOMAL SUBUNIT PROTEIN BS6M"/>
    <property type="match status" value="1"/>
</dbReference>
<dbReference type="RefSeq" id="WP_047263960.1">
    <property type="nucleotide sequence ID" value="NZ_CP004021.1"/>
</dbReference>
<dbReference type="Proteomes" id="UP000035503">
    <property type="component" value="Chromosome"/>
</dbReference>
<dbReference type="GO" id="GO:0006412">
    <property type="term" value="P:translation"/>
    <property type="evidence" value="ECO:0007669"/>
    <property type="project" value="UniProtKB-UniRule"/>
</dbReference>
<dbReference type="PANTHER" id="PTHR21011">
    <property type="entry name" value="MITOCHONDRIAL 28S RIBOSOMAL PROTEIN S6"/>
    <property type="match status" value="1"/>
</dbReference>
<dbReference type="GO" id="GO:0070181">
    <property type="term" value="F:small ribosomal subunit rRNA binding"/>
    <property type="evidence" value="ECO:0007669"/>
    <property type="project" value="TreeGrafter"/>
</dbReference>
<name>A0A0G3I221_LIBAF</name>
<evidence type="ECO:0000256" key="4">
    <source>
        <dbReference type="ARBA" id="ARBA00035104"/>
    </source>
</evidence>
<evidence type="ECO:0000256" key="1">
    <source>
        <dbReference type="ARBA" id="ARBA00009512"/>
    </source>
</evidence>
<dbReference type="InterPro" id="IPR014717">
    <property type="entry name" value="Transl_elong_EF1B/ribsomal_bS6"/>
</dbReference>